<reference evidence="3" key="1">
    <citation type="submission" date="2021-01" db="EMBL/GenBank/DDBJ databases">
        <authorList>
            <person name="Corre E."/>
            <person name="Pelletier E."/>
            <person name="Niang G."/>
            <person name="Scheremetjew M."/>
            <person name="Finn R."/>
            <person name="Kale V."/>
            <person name="Holt S."/>
            <person name="Cochrane G."/>
            <person name="Meng A."/>
            <person name="Brown T."/>
            <person name="Cohen L."/>
        </authorList>
    </citation>
    <scope>NUCLEOTIDE SEQUENCE</scope>
    <source>
        <strain evidence="3">CCMP1320</strain>
    </source>
</reference>
<evidence type="ECO:0000313" key="3">
    <source>
        <dbReference type="EMBL" id="CAE0507657.1"/>
    </source>
</evidence>
<feature type="compositionally biased region" description="Polar residues" evidence="1">
    <location>
        <begin position="255"/>
        <end position="265"/>
    </location>
</feature>
<accession>A0A7S3RAV6</accession>
<feature type="compositionally biased region" description="Basic and acidic residues" evidence="1">
    <location>
        <begin position="189"/>
        <end position="204"/>
    </location>
</feature>
<feature type="region of interest" description="Disordered" evidence="1">
    <location>
        <begin position="184"/>
        <end position="267"/>
    </location>
</feature>
<feature type="transmembrane region" description="Helical" evidence="2">
    <location>
        <begin position="72"/>
        <end position="90"/>
    </location>
</feature>
<dbReference type="EMBL" id="HBIP01037685">
    <property type="protein sequence ID" value="CAE0507657.1"/>
    <property type="molecule type" value="Transcribed_RNA"/>
</dbReference>
<evidence type="ECO:0000256" key="2">
    <source>
        <dbReference type="SAM" id="Phobius"/>
    </source>
</evidence>
<keyword evidence="2" id="KW-0472">Membrane</keyword>
<keyword evidence="2" id="KW-1133">Transmembrane helix</keyword>
<feature type="transmembrane region" description="Helical" evidence="2">
    <location>
        <begin position="43"/>
        <end position="60"/>
    </location>
</feature>
<sequence>MAGWEDGWEDRMRQKMVAAILVSGCGSIMSARRQHLSIWQNLPVHVMGYSGIMGMFSVIQETLRGVRTKHDAFNSFAAGSVAGGLAAGYFQGAQYRLLGALVWGPLCSMLHVLNDAAKPRHILEDWLVSEGLLSPLVTEQRQRMKASLAADEVYRQALGEGGVPLSTQQEAERIRRREMAALMVQRAQQAHEDNALTKDSRRDGGSGSNGSTASTSSSTSIGEEKDSSAPKQQGWWAWLTGRRRESRKREEAGIASSSSPSNVTHQEVLCEAGSGQRVVRLEQSGGAEGSESKTEDEEDEAAFQRWLSSQPKSPEGLVVPGNI</sequence>
<keyword evidence="2" id="KW-0812">Transmembrane</keyword>
<protein>
    <submittedName>
        <fullName evidence="3">Uncharacterized protein</fullName>
    </submittedName>
</protein>
<dbReference type="AlphaFoldDB" id="A0A7S3RAV6"/>
<organism evidence="3">
    <name type="scientific">Dunaliella tertiolecta</name>
    <name type="common">Green alga</name>
    <dbReference type="NCBI Taxonomy" id="3047"/>
    <lineage>
        <taxon>Eukaryota</taxon>
        <taxon>Viridiplantae</taxon>
        <taxon>Chlorophyta</taxon>
        <taxon>core chlorophytes</taxon>
        <taxon>Chlorophyceae</taxon>
        <taxon>CS clade</taxon>
        <taxon>Chlamydomonadales</taxon>
        <taxon>Dunaliellaceae</taxon>
        <taxon>Dunaliella</taxon>
    </lineage>
</organism>
<name>A0A7S3RAV6_DUNTE</name>
<feature type="region of interest" description="Disordered" evidence="1">
    <location>
        <begin position="281"/>
        <end position="323"/>
    </location>
</feature>
<gene>
    <name evidence="3" type="ORF">DTER00134_LOCUS22734</name>
</gene>
<proteinExistence type="predicted"/>
<evidence type="ECO:0000256" key="1">
    <source>
        <dbReference type="SAM" id="MobiDB-lite"/>
    </source>
</evidence>
<feature type="compositionally biased region" description="Low complexity" evidence="1">
    <location>
        <begin position="209"/>
        <end position="221"/>
    </location>
</feature>